<accession>A0ABT0AD89</accession>
<dbReference type="EMBL" id="JALHAT010000016">
    <property type="protein sequence ID" value="MCJ1961150.1"/>
    <property type="molecule type" value="Genomic_DNA"/>
</dbReference>
<dbReference type="InterPro" id="IPR022998">
    <property type="entry name" value="ThiamineP_synth_TenI"/>
</dbReference>
<sequence length="204" mass="22038">MARCYSVPVPNCHPSNPRKPQARPLPRLWLISDARNDPGLEHALARLPRGSGFIYRHYHLDGPARRARFTRLARTARGRGHTVILAGTVAKARHWGADGAYGSARLLAPGMEGLRLVTVHSLTELRAAHAARADAVLLSPVFATRSHPGRQGLGPLRFRAIAARAQVPVIALGGMTTHRARARGIARWAAIDGLSGDSRHPPTA</sequence>
<evidence type="ECO:0000313" key="3">
    <source>
        <dbReference type="Proteomes" id="UP001162802"/>
    </source>
</evidence>
<proteinExistence type="predicted"/>
<reference evidence="2" key="1">
    <citation type="submission" date="2022-03" db="EMBL/GenBank/DDBJ databases">
        <title>Identification of a novel bacterium isolated from mangrove sediments.</title>
        <authorList>
            <person name="Pan X."/>
        </authorList>
    </citation>
    <scope>NUCLEOTIDE SEQUENCE</scope>
    <source>
        <strain evidence="2">B2637</strain>
    </source>
</reference>
<comment type="caution">
    <text evidence="2">The sequence shown here is derived from an EMBL/GenBank/DDBJ whole genome shotgun (WGS) entry which is preliminary data.</text>
</comment>
<dbReference type="RefSeq" id="WP_243799969.1">
    <property type="nucleotide sequence ID" value="NZ_JALHAT010000016.1"/>
</dbReference>
<organism evidence="2 3">
    <name type="scientific">Novosphingobium mangrovi</name>
    <name type="common">ex Hu et al. 2023</name>
    <dbReference type="NCBI Taxonomy" id="2930094"/>
    <lineage>
        <taxon>Bacteria</taxon>
        <taxon>Pseudomonadati</taxon>
        <taxon>Pseudomonadota</taxon>
        <taxon>Alphaproteobacteria</taxon>
        <taxon>Sphingomonadales</taxon>
        <taxon>Sphingomonadaceae</taxon>
        <taxon>Novosphingobium</taxon>
    </lineage>
</organism>
<dbReference type="Gene3D" id="3.20.20.70">
    <property type="entry name" value="Aldolase class I"/>
    <property type="match status" value="1"/>
</dbReference>
<dbReference type="Pfam" id="PF02581">
    <property type="entry name" value="TMP-TENI"/>
    <property type="match status" value="1"/>
</dbReference>
<dbReference type="InterPro" id="IPR013785">
    <property type="entry name" value="Aldolase_TIM"/>
</dbReference>
<dbReference type="SUPFAM" id="SSF51391">
    <property type="entry name" value="Thiamin phosphate synthase"/>
    <property type="match status" value="1"/>
</dbReference>
<feature type="domain" description="Thiamine phosphate synthase/TenI" evidence="1">
    <location>
        <begin position="39"/>
        <end position="191"/>
    </location>
</feature>
<protein>
    <submittedName>
        <fullName evidence="2">Thiamine phosphate synthase</fullName>
    </submittedName>
</protein>
<evidence type="ECO:0000313" key="2">
    <source>
        <dbReference type="EMBL" id="MCJ1961150.1"/>
    </source>
</evidence>
<dbReference type="CDD" id="cd00564">
    <property type="entry name" value="TMP_TenI"/>
    <property type="match status" value="1"/>
</dbReference>
<name>A0ABT0AD89_9SPHN</name>
<dbReference type="InterPro" id="IPR036206">
    <property type="entry name" value="ThiamineP_synth_sf"/>
</dbReference>
<keyword evidence="3" id="KW-1185">Reference proteome</keyword>
<dbReference type="Proteomes" id="UP001162802">
    <property type="component" value="Unassembled WGS sequence"/>
</dbReference>
<evidence type="ECO:0000259" key="1">
    <source>
        <dbReference type="Pfam" id="PF02581"/>
    </source>
</evidence>
<gene>
    <name evidence="2" type="ORF">MTR65_10690</name>
</gene>